<keyword evidence="1" id="KW-0472">Membrane</keyword>
<evidence type="ECO:0000313" key="3">
    <source>
        <dbReference type="Proteomes" id="UP001056201"/>
    </source>
</evidence>
<feature type="transmembrane region" description="Helical" evidence="1">
    <location>
        <begin position="160"/>
        <end position="180"/>
    </location>
</feature>
<feature type="transmembrane region" description="Helical" evidence="1">
    <location>
        <begin position="247"/>
        <end position="267"/>
    </location>
</feature>
<sequence length="285" mass="30530">MTENVVPIGPDPVVPSVQRPASLHIDLFPRVESGREAIEDPEFIAALNRLRGLSSFILQVAAPSDDLVCQAARLGGLNQLRRAFPSKGRPAEFEEWQAVEVRTQVIWGALSEAHRRKFLATQTPGWISYLISAFIVMAAASLVVAVLIRTDVIRPIPGGILIPFLLWIIALGAIGAAASIGMNALSVQDDATFDVSSGKFIWLRLVLGALFGTVLTLPLGFDTFDTFLKGFGQAPASKVTADAAKQAGLLLLPFILGFSTSLVILVLNRLIESAQTFFGKPAKAG</sequence>
<reference evidence="2" key="1">
    <citation type="submission" date="2022-05" db="EMBL/GenBank/DDBJ databases">
        <title>An RpoN-dependent PEP-CTERM gene is involved in floc formation of an Aquincola tertiaricarbonis strain.</title>
        <authorList>
            <person name="Qiu D."/>
            <person name="Xia M."/>
        </authorList>
    </citation>
    <scope>NUCLEOTIDE SEQUENCE</scope>
    <source>
        <strain evidence="2">RN12</strain>
    </source>
</reference>
<proteinExistence type="predicted"/>
<feature type="transmembrane region" description="Helical" evidence="1">
    <location>
        <begin position="201"/>
        <end position="221"/>
    </location>
</feature>
<organism evidence="2 3">
    <name type="scientific">Aquincola tertiaricarbonis</name>
    <dbReference type="NCBI Taxonomy" id="391953"/>
    <lineage>
        <taxon>Bacteria</taxon>
        <taxon>Pseudomonadati</taxon>
        <taxon>Pseudomonadota</taxon>
        <taxon>Betaproteobacteria</taxon>
        <taxon>Burkholderiales</taxon>
        <taxon>Sphaerotilaceae</taxon>
        <taxon>Aquincola</taxon>
    </lineage>
</organism>
<evidence type="ECO:0000313" key="2">
    <source>
        <dbReference type="EMBL" id="URI06486.1"/>
    </source>
</evidence>
<accession>A0ABY4S5X3</accession>
<evidence type="ECO:0000256" key="1">
    <source>
        <dbReference type="SAM" id="Phobius"/>
    </source>
</evidence>
<dbReference type="EMBL" id="CP097635">
    <property type="protein sequence ID" value="URI06486.1"/>
    <property type="molecule type" value="Genomic_DNA"/>
</dbReference>
<keyword evidence="1" id="KW-1133">Transmembrane helix</keyword>
<feature type="transmembrane region" description="Helical" evidence="1">
    <location>
        <begin position="126"/>
        <end position="148"/>
    </location>
</feature>
<name>A0ABY4S5X3_AQUTE</name>
<dbReference type="Proteomes" id="UP001056201">
    <property type="component" value="Chromosome 1"/>
</dbReference>
<protein>
    <submittedName>
        <fullName evidence="2">Uncharacterized protein</fullName>
    </submittedName>
</protein>
<dbReference type="RefSeq" id="WP_250194749.1">
    <property type="nucleotide sequence ID" value="NZ_CP097635.1"/>
</dbReference>
<keyword evidence="1" id="KW-0812">Transmembrane</keyword>
<keyword evidence="3" id="KW-1185">Reference proteome</keyword>
<gene>
    <name evidence="2" type="ORF">MW290_11255</name>
</gene>